<dbReference type="AlphaFoldDB" id="A0A2U2M8K3"/>
<protein>
    <submittedName>
        <fullName evidence="1">Uncharacterized protein</fullName>
    </submittedName>
</protein>
<proteinExistence type="predicted"/>
<comment type="caution">
    <text evidence="1">The sequence shown here is derived from an EMBL/GenBank/DDBJ whole genome shotgun (WGS) entry which is preliminary data.</text>
</comment>
<dbReference type="Proteomes" id="UP000245607">
    <property type="component" value="Unassembled WGS sequence"/>
</dbReference>
<dbReference type="EMBL" id="QFAS01000005">
    <property type="protein sequence ID" value="PWG53187.1"/>
    <property type="molecule type" value="Genomic_DNA"/>
</dbReference>
<dbReference type="Pfam" id="PF24727">
    <property type="entry name" value="DUF7679"/>
    <property type="match status" value="1"/>
</dbReference>
<reference evidence="1 2" key="1">
    <citation type="submission" date="2018-05" db="EMBL/GenBank/DDBJ databases">
        <title>Lactobacillus salivarius genome sequencing and assembly.</title>
        <authorList>
            <person name="Audisio C."/>
            <person name="Albarracin L."/>
            <person name="Torres M.J."/>
            <person name="Hebert E.M."/>
            <person name="Saavedra L."/>
        </authorList>
    </citation>
    <scope>NUCLEOTIDE SEQUENCE [LARGE SCALE GENOMIC DNA]</scope>
    <source>
        <strain evidence="1 2">A3iob</strain>
    </source>
</reference>
<gene>
    <name evidence="1" type="ORF">DB362_04515</name>
</gene>
<evidence type="ECO:0000313" key="2">
    <source>
        <dbReference type="Proteomes" id="UP000245607"/>
    </source>
</evidence>
<name>A0A2U2M8K3_9LACO</name>
<sequence>MSRAKKYFYVNVRLLNGRCMIYKLPRDLQYPMWQYVNENPKKWQNLLKEALINVPIRPYKNNKSVIRVGIIKSVFIKKEIRVWSARSQFLVSSNWKKKNYQELKKYRSFLKHDFSTWNQILIDIDTLRWWFRFRK</sequence>
<evidence type="ECO:0000313" key="1">
    <source>
        <dbReference type="EMBL" id="PWG53187.1"/>
    </source>
</evidence>
<accession>A0A2U2M8K3</accession>
<dbReference type="InterPro" id="IPR056096">
    <property type="entry name" value="DUF7679"/>
</dbReference>
<organism evidence="1 2">
    <name type="scientific">Ligilactobacillus salivarius</name>
    <dbReference type="NCBI Taxonomy" id="1624"/>
    <lineage>
        <taxon>Bacteria</taxon>
        <taxon>Bacillati</taxon>
        <taxon>Bacillota</taxon>
        <taxon>Bacilli</taxon>
        <taxon>Lactobacillales</taxon>
        <taxon>Lactobacillaceae</taxon>
        <taxon>Ligilactobacillus</taxon>
    </lineage>
</organism>